<gene>
    <name evidence="7" type="primary">mltG</name>
    <name evidence="8" type="ORF">MACH26_21630</name>
</gene>
<reference evidence="8" key="1">
    <citation type="submission" date="2023-01" db="EMBL/GenBank/DDBJ databases">
        <title>Complete genome sequence of Planctobacterium marinum strain Dej080120_11.</title>
        <authorList>
            <person name="Ueki S."/>
            <person name="Maruyama F."/>
        </authorList>
    </citation>
    <scope>NUCLEOTIDE SEQUENCE</scope>
    <source>
        <strain evidence="8">Dej080120_11</strain>
    </source>
</reference>
<dbReference type="CDD" id="cd08010">
    <property type="entry name" value="MltG_like"/>
    <property type="match status" value="1"/>
</dbReference>
<comment type="subcellular location">
    <subcellularLocation>
        <location evidence="7">Cell inner membrane</location>
        <topology evidence="7">Single-pass membrane protein</topology>
    </subcellularLocation>
</comment>
<keyword evidence="1 7" id="KW-1003">Cell membrane</keyword>
<dbReference type="HAMAP" id="MF_02065">
    <property type="entry name" value="MltG"/>
    <property type="match status" value="1"/>
</dbReference>
<evidence type="ECO:0000256" key="1">
    <source>
        <dbReference type="ARBA" id="ARBA00022475"/>
    </source>
</evidence>
<dbReference type="PANTHER" id="PTHR30518">
    <property type="entry name" value="ENDOLYTIC MUREIN TRANSGLYCOSYLASE"/>
    <property type="match status" value="1"/>
</dbReference>
<keyword evidence="9" id="KW-1185">Reference proteome</keyword>
<evidence type="ECO:0000256" key="5">
    <source>
        <dbReference type="ARBA" id="ARBA00023239"/>
    </source>
</evidence>
<evidence type="ECO:0000256" key="4">
    <source>
        <dbReference type="ARBA" id="ARBA00023136"/>
    </source>
</evidence>
<evidence type="ECO:0000256" key="2">
    <source>
        <dbReference type="ARBA" id="ARBA00022692"/>
    </source>
</evidence>
<dbReference type="GO" id="GO:0009252">
    <property type="term" value="P:peptidoglycan biosynthetic process"/>
    <property type="evidence" value="ECO:0007669"/>
    <property type="project" value="UniProtKB-UniRule"/>
</dbReference>
<evidence type="ECO:0000313" key="9">
    <source>
        <dbReference type="Proteomes" id="UP001333710"/>
    </source>
</evidence>
<dbReference type="Gene3D" id="3.30.160.60">
    <property type="entry name" value="Classic Zinc Finger"/>
    <property type="match status" value="1"/>
</dbReference>
<dbReference type="Pfam" id="PF02618">
    <property type="entry name" value="YceG"/>
    <property type="match status" value="1"/>
</dbReference>
<keyword evidence="6 7" id="KW-0961">Cell wall biogenesis/degradation</keyword>
<keyword evidence="7" id="KW-0997">Cell inner membrane</keyword>
<dbReference type="AlphaFoldDB" id="A0AA48HQ45"/>
<dbReference type="GO" id="GO:0005886">
    <property type="term" value="C:plasma membrane"/>
    <property type="evidence" value="ECO:0007669"/>
    <property type="project" value="UniProtKB-SubCell"/>
</dbReference>
<dbReference type="KEGG" id="pmaw:MACH26_21630"/>
<dbReference type="PANTHER" id="PTHR30518:SF2">
    <property type="entry name" value="ENDOLYTIC MUREIN TRANSGLYCOSYLASE"/>
    <property type="match status" value="1"/>
</dbReference>
<keyword evidence="4 7" id="KW-0472">Membrane</keyword>
<keyword evidence="3 7" id="KW-1133">Transmembrane helix</keyword>
<dbReference type="EC" id="4.2.2.29" evidence="7"/>
<proteinExistence type="inferred from homology"/>
<dbReference type="EMBL" id="AP027272">
    <property type="protein sequence ID" value="BDX06642.1"/>
    <property type="molecule type" value="Genomic_DNA"/>
</dbReference>
<evidence type="ECO:0000256" key="7">
    <source>
        <dbReference type="HAMAP-Rule" id="MF_02065"/>
    </source>
</evidence>
<dbReference type="InterPro" id="IPR003770">
    <property type="entry name" value="MLTG-like"/>
</dbReference>
<dbReference type="GO" id="GO:0008932">
    <property type="term" value="F:lytic endotransglycosylase activity"/>
    <property type="evidence" value="ECO:0007669"/>
    <property type="project" value="UniProtKB-UniRule"/>
</dbReference>
<feature type="transmembrane region" description="Helical" evidence="7">
    <location>
        <begin position="7"/>
        <end position="26"/>
    </location>
</feature>
<dbReference type="GO" id="GO:0071555">
    <property type="term" value="P:cell wall organization"/>
    <property type="evidence" value="ECO:0007669"/>
    <property type="project" value="UniProtKB-KW"/>
</dbReference>
<comment type="similarity">
    <text evidence="7">Belongs to the transglycosylase MltG family.</text>
</comment>
<evidence type="ECO:0000313" key="8">
    <source>
        <dbReference type="EMBL" id="BDX06642.1"/>
    </source>
</evidence>
<dbReference type="Proteomes" id="UP001333710">
    <property type="component" value="Chromosome"/>
</dbReference>
<dbReference type="Gene3D" id="3.30.1490.480">
    <property type="entry name" value="Endolytic murein transglycosylase"/>
    <property type="match status" value="1"/>
</dbReference>
<evidence type="ECO:0000256" key="6">
    <source>
        <dbReference type="ARBA" id="ARBA00023316"/>
    </source>
</evidence>
<evidence type="ECO:0000256" key="3">
    <source>
        <dbReference type="ARBA" id="ARBA00022989"/>
    </source>
</evidence>
<keyword evidence="5 7" id="KW-0456">Lyase</keyword>
<keyword evidence="2 7" id="KW-0812">Transmembrane</keyword>
<name>A0AA48HQ45_9ALTE</name>
<dbReference type="NCBIfam" id="TIGR00247">
    <property type="entry name" value="endolytic transglycosylase MltG"/>
    <property type="match status" value="1"/>
</dbReference>
<organism evidence="8 9">
    <name type="scientific">Planctobacterium marinum</name>
    <dbReference type="NCBI Taxonomy" id="1631968"/>
    <lineage>
        <taxon>Bacteria</taxon>
        <taxon>Pseudomonadati</taxon>
        <taxon>Pseudomonadota</taxon>
        <taxon>Gammaproteobacteria</taxon>
        <taxon>Alteromonadales</taxon>
        <taxon>Alteromonadaceae</taxon>
        <taxon>Planctobacterium</taxon>
    </lineage>
</organism>
<comment type="catalytic activity">
    <reaction evidence="7">
        <text>a peptidoglycan chain = a peptidoglycan chain with N-acetyl-1,6-anhydromuramyl-[peptide] at the reducing end + a peptidoglycan chain with N-acetylglucosamine at the non-reducing end.</text>
        <dbReference type="EC" id="4.2.2.29"/>
    </reaction>
</comment>
<comment type="function">
    <text evidence="7">Functions as a peptidoglycan terminase that cleaves nascent peptidoglycan strands endolytically to terminate their elongation.</text>
</comment>
<accession>A0AA48HQ45</accession>
<dbReference type="RefSeq" id="WP_338292652.1">
    <property type="nucleotide sequence ID" value="NZ_AP027272.1"/>
</dbReference>
<protein>
    <recommendedName>
        <fullName evidence="7">Endolytic murein transglycosylase</fullName>
        <ecNumber evidence="7">4.2.2.29</ecNumber>
    </recommendedName>
    <alternativeName>
        <fullName evidence="7">Peptidoglycan lytic transglycosylase</fullName>
    </alternativeName>
    <alternativeName>
        <fullName evidence="7">Peptidoglycan polymerization terminase</fullName>
    </alternativeName>
</protein>
<feature type="site" description="Important for catalytic activity" evidence="7">
    <location>
        <position position="214"/>
    </location>
</feature>
<sequence>MIKRGLWITIVGLTALLSIAVVYWQFNQPVQQILKLEQESTLNVAKGQSLLGLVSSLAEKGLIEHSFVLKLYLRLYADKYPIKQGHYAIKPDATLLQLLSDISQGKEKTYSVTMIEGLTWKQWYAQLEKLPFITMDSTEAELLAMLEEEAESLEGLLLPETYQLSYNTSLSSFVSRMYQNMQSFLAEQWDIRQGMLPLNNPYEALILASIIEKETGVAIERPRISAVFINRLNDGMRLQTDPTVIYGLGEQFDGNLTRQHLRQKTRHNTYVIKGLPPTPIAMPGKESIIAALNPADTNEYYFVSKGDGSHQFSETLQQHNAAVRKYQLGL</sequence>